<dbReference type="GO" id="GO:0006508">
    <property type="term" value="P:proteolysis"/>
    <property type="evidence" value="ECO:0007669"/>
    <property type="project" value="InterPro"/>
</dbReference>
<dbReference type="GO" id="GO:0004177">
    <property type="term" value="F:aminopeptidase activity"/>
    <property type="evidence" value="ECO:0007669"/>
    <property type="project" value="UniProtKB-EC"/>
</dbReference>
<dbReference type="InterPro" id="IPR013595">
    <property type="entry name" value="Pept_S33_TAP-like_C"/>
</dbReference>
<sequence length="497" mass="53369">MMALQRLLRAFLALCFGVLAVVALRSPGRAADVPRFEPTSCGNLPDIADVSSRLRCGVVRVPRDYAHVDGPTFSLAVVVIASARQPARADPVVFISGGPGSPLTIYAGYQARHPYAPDRDLVLVDQRGTGRSEPPLCPDIQGHLVDAMLAVVTEPKLVALDASRAAHAACHDAIRARGVDLDTFGTATTVEDFEWVRRALGVNRWNVVGESYGTTVAMTLLARHPQGVRSAVLDSVNPPDAYFGMPWSARVGRARDAFFAGCEADPACARTYPDLAALYRDALLRLGQDVPRVPLPPAVNVPGDNVRLTPSLFEEIVGRLVYYPPSYATLPRLVAATRIGDLKPVGTALAALLAEAKRSGNEGAFTAVECRDRPRWREPAAPDANPLDLALLPPGVCGTWSALGPEPEVPHDTEVPTLVLAGRFDPNMTPEQSRHVAEAIGPHARWVEFAGIGHNVRHFSPCAQDLVAAFIEEPERRTDMACTNGQREASPSAPTQP</sequence>
<gene>
    <name evidence="4" type="ORF">M8523_32895</name>
</gene>
<comment type="caution">
    <text evidence="4">The sequence shown here is derived from an EMBL/GenBank/DDBJ whole genome shotgun (WGS) entry which is preliminary data.</text>
</comment>
<dbReference type="InterPro" id="IPR000073">
    <property type="entry name" value="AB_hydrolase_1"/>
</dbReference>
<dbReference type="EMBL" id="JAMOIM010000061">
    <property type="protein sequence ID" value="MCW6512706.1"/>
    <property type="molecule type" value="Genomic_DNA"/>
</dbReference>
<organism evidence="4 5">
    <name type="scientific">Lichenifustis flavocetrariae</name>
    <dbReference type="NCBI Taxonomy" id="2949735"/>
    <lineage>
        <taxon>Bacteria</taxon>
        <taxon>Pseudomonadati</taxon>
        <taxon>Pseudomonadota</taxon>
        <taxon>Alphaproteobacteria</taxon>
        <taxon>Hyphomicrobiales</taxon>
        <taxon>Lichenihabitantaceae</taxon>
        <taxon>Lichenifustis</taxon>
    </lineage>
</organism>
<dbReference type="Pfam" id="PF00561">
    <property type="entry name" value="Abhydrolase_1"/>
    <property type="match status" value="1"/>
</dbReference>
<name>A0AA42CNE9_9HYPH</name>
<dbReference type="SUPFAM" id="SSF53474">
    <property type="entry name" value="alpha/beta-Hydrolases"/>
    <property type="match status" value="1"/>
</dbReference>
<dbReference type="GO" id="GO:0005737">
    <property type="term" value="C:cytoplasm"/>
    <property type="evidence" value="ECO:0007669"/>
    <property type="project" value="InterPro"/>
</dbReference>
<dbReference type="Pfam" id="PF08386">
    <property type="entry name" value="Abhydrolase_4"/>
    <property type="match status" value="1"/>
</dbReference>
<evidence type="ECO:0000313" key="5">
    <source>
        <dbReference type="Proteomes" id="UP001165667"/>
    </source>
</evidence>
<dbReference type="Gene3D" id="3.40.50.1820">
    <property type="entry name" value="alpha/beta hydrolase"/>
    <property type="match status" value="1"/>
</dbReference>
<proteinExistence type="predicted"/>
<dbReference type="RefSeq" id="WP_282589081.1">
    <property type="nucleotide sequence ID" value="NZ_JAMOIM010000061.1"/>
</dbReference>
<accession>A0AA42CNE9</accession>
<dbReference type="AlphaFoldDB" id="A0AA42CNE9"/>
<feature type="domain" description="Peptidase S33 tripeptidyl aminopeptidase-like C-terminal" evidence="3">
    <location>
        <begin position="397"/>
        <end position="482"/>
    </location>
</feature>
<dbReference type="InterPro" id="IPR005944">
    <property type="entry name" value="Pro_iminopeptidase"/>
</dbReference>
<dbReference type="InterPro" id="IPR029058">
    <property type="entry name" value="AB_hydrolase_fold"/>
</dbReference>
<protein>
    <recommendedName>
        <fullName evidence="1">Proline iminopeptidase</fullName>
    </recommendedName>
</protein>
<dbReference type="PANTHER" id="PTHR43722:SF1">
    <property type="entry name" value="PROLINE IMINOPEPTIDASE"/>
    <property type="match status" value="1"/>
</dbReference>
<evidence type="ECO:0000313" key="4">
    <source>
        <dbReference type="EMBL" id="MCW6512706.1"/>
    </source>
</evidence>
<keyword evidence="4" id="KW-0378">Hydrolase</keyword>
<dbReference type="PANTHER" id="PTHR43722">
    <property type="entry name" value="PROLINE IMINOPEPTIDASE"/>
    <property type="match status" value="1"/>
</dbReference>
<reference evidence="4" key="1">
    <citation type="submission" date="2022-05" db="EMBL/GenBank/DDBJ databases">
        <authorList>
            <person name="Pankratov T."/>
        </authorList>
    </citation>
    <scope>NUCLEOTIDE SEQUENCE</scope>
    <source>
        <strain evidence="4">BP6-180914</strain>
    </source>
</reference>
<evidence type="ECO:0000259" key="2">
    <source>
        <dbReference type="Pfam" id="PF00561"/>
    </source>
</evidence>
<evidence type="ECO:0000259" key="3">
    <source>
        <dbReference type="Pfam" id="PF08386"/>
    </source>
</evidence>
<feature type="domain" description="AB hydrolase-1" evidence="2">
    <location>
        <begin position="91"/>
        <end position="238"/>
    </location>
</feature>
<dbReference type="Proteomes" id="UP001165667">
    <property type="component" value="Unassembled WGS sequence"/>
</dbReference>
<keyword evidence="5" id="KW-1185">Reference proteome</keyword>
<evidence type="ECO:0000256" key="1">
    <source>
        <dbReference type="ARBA" id="ARBA00021843"/>
    </source>
</evidence>